<organism evidence="2 5">
    <name type="scientific">Dolosigranulum pigrum</name>
    <dbReference type="NCBI Taxonomy" id="29394"/>
    <lineage>
        <taxon>Bacteria</taxon>
        <taxon>Bacillati</taxon>
        <taxon>Bacillota</taxon>
        <taxon>Bacilli</taxon>
        <taxon>Lactobacillales</taxon>
        <taxon>Carnobacteriaceae</taxon>
        <taxon>Dolosigranulum</taxon>
    </lineage>
</organism>
<reference evidence="2 5" key="1">
    <citation type="submission" date="2017-01" db="EMBL/GenBank/DDBJ databases">
        <title>Complete Genome Sequence of Dolosigranulum pigrum isolated from a Patient with interstitial lung disease.</title>
        <authorList>
            <person name="Mukhopadhyay R."/>
            <person name="Joaquin J."/>
            <person name="Hogue R."/>
            <person name="Fitzgerald S."/>
            <person name="Jospin G."/>
            <person name="Eisen J.A."/>
            <person name="Chaturvedi V."/>
        </authorList>
    </citation>
    <scope>NUCLEOTIDE SEQUENCE [LARGE SCALE GENOMIC DNA]</scope>
    <source>
        <strain evidence="2 5">15S00348</strain>
    </source>
</reference>
<reference evidence="4 6" key="2">
    <citation type="submission" date="2017-03" db="EMBL/GenBank/DDBJ databases">
        <title>wgs assembly of Dolosigranulum pigrum KPL CDC strains.</title>
        <authorList>
            <person name="Brugger S.D."/>
            <person name="Pettigrew M."/>
            <person name="Kong Y."/>
            <person name="Lemon K.P."/>
        </authorList>
    </citation>
    <scope>NUCLEOTIDE SEQUENCE [LARGE SCALE GENOMIC DNA]</scope>
    <source>
        <strain evidence="4 6">KPL1931_CDC4294-98</strain>
    </source>
</reference>
<reference evidence="3 7" key="3">
    <citation type="submission" date="2019-07" db="EMBL/GenBank/DDBJ databases">
        <title>Genome assembly of a nasal isolate of Dolosigranulum pigrum from a chronic sinusitis patient.</title>
        <authorList>
            <person name="Baig S."/>
            <person name="Overballe-Petersen S."/>
            <person name="Kaspar U."/>
            <person name="Rendboe A."/>
            <person name="de Man T."/>
            <person name="Liu C."/>
            <person name="Price L.B."/>
            <person name="Stegger M."/>
            <person name="Becker K."/>
            <person name="Skytt Andersen P."/>
        </authorList>
    </citation>
    <scope>NUCLEOTIDE SEQUENCE [LARGE SCALE GENOMIC DNA]</scope>
    <source>
        <strain evidence="3 7">83VPs-KB5</strain>
    </source>
</reference>
<keyword evidence="2" id="KW-0804">Transcription</keyword>
<accession>A0A1S8KQT2</accession>
<dbReference type="Proteomes" id="UP000315953">
    <property type="component" value="Chromosome"/>
</dbReference>
<feature type="transmembrane region" description="Helical" evidence="1">
    <location>
        <begin position="7"/>
        <end position="33"/>
    </location>
</feature>
<proteinExistence type="predicted"/>
<dbReference type="AlphaFoldDB" id="A0A1S8KQT2"/>
<evidence type="ECO:0000256" key="1">
    <source>
        <dbReference type="SAM" id="Phobius"/>
    </source>
</evidence>
<dbReference type="GO" id="GO:0000428">
    <property type="term" value="C:DNA-directed RNA polymerase complex"/>
    <property type="evidence" value="ECO:0007669"/>
    <property type="project" value="UniProtKB-KW"/>
</dbReference>
<evidence type="ECO:0000313" key="2">
    <source>
        <dbReference type="EMBL" id="OOL82060.1"/>
    </source>
</evidence>
<dbReference type="EMBL" id="NAQV01000003">
    <property type="protein sequence ID" value="RAN65023.1"/>
    <property type="molecule type" value="Genomic_DNA"/>
</dbReference>
<gene>
    <name evidence="4" type="ORF">B8A44_01130</name>
    <name evidence="2" type="ORF">BWX42_09665</name>
    <name evidence="3" type="ORF">FNV33_02065</name>
</gene>
<protein>
    <submittedName>
        <fullName evidence="2">DNA-directed RNA polymerase subunit beta</fullName>
    </submittedName>
</protein>
<dbReference type="OrthoDB" id="2300232at2"/>
<evidence type="ECO:0000313" key="4">
    <source>
        <dbReference type="EMBL" id="RAN65023.1"/>
    </source>
</evidence>
<keyword evidence="1" id="KW-1133">Transmembrane helix</keyword>
<dbReference type="Proteomes" id="UP000249099">
    <property type="component" value="Unassembled WGS sequence"/>
</dbReference>
<dbReference type="EMBL" id="CP041626">
    <property type="protein sequence ID" value="QDO92341.1"/>
    <property type="molecule type" value="Genomic_DNA"/>
</dbReference>
<dbReference type="KEGG" id="dpm:FNV33_02065"/>
<dbReference type="Proteomes" id="UP000190409">
    <property type="component" value="Unassembled WGS sequence"/>
</dbReference>
<keyword evidence="1" id="KW-0472">Membrane</keyword>
<evidence type="ECO:0000313" key="5">
    <source>
        <dbReference type="Proteomes" id="UP000190409"/>
    </source>
</evidence>
<name>A0A1S8KQT2_9LACT</name>
<dbReference type="InterPro" id="IPR024596">
    <property type="entry name" value="RNApol_su_b/EpuA"/>
</dbReference>
<evidence type="ECO:0000313" key="6">
    <source>
        <dbReference type="Proteomes" id="UP000249099"/>
    </source>
</evidence>
<evidence type="ECO:0000313" key="7">
    <source>
        <dbReference type="Proteomes" id="UP000315953"/>
    </source>
</evidence>
<evidence type="ECO:0000313" key="3">
    <source>
        <dbReference type="EMBL" id="QDO92341.1"/>
    </source>
</evidence>
<dbReference type="Pfam" id="PF11772">
    <property type="entry name" value="EpuA"/>
    <property type="match status" value="1"/>
</dbReference>
<keyword evidence="1" id="KW-0812">Transmembrane</keyword>
<keyword evidence="2" id="KW-0240">DNA-directed RNA polymerase</keyword>
<dbReference type="EMBL" id="MUYF01000003">
    <property type="protein sequence ID" value="OOL82060.1"/>
    <property type="molecule type" value="Genomic_DNA"/>
</dbReference>
<sequence>MKDILFYLLKIVIVLVLLVVFFMVGAMIGYAVVGEGSNPLDVFDQQLWQHVLDFFV</sequence>